<dbReference type="RefSeq" id="WP_210031171.1">
    <property type="nucleotide sequence ID" value="NZ_JAGINU010000001.1"/>
</dbReference>
<dbReference type="InterPro" id="IPR003593">
    <property type="entry name" value="AAA+_ATPase"/>
</dbReference>
<gene>
    <name evidence="5" type="ORF">JOF36_004962</name>
</gene>
<dbReference type="InterPro" id="IPR015854">
    <property type="entry name" value="ABC_transpr_LolD-like"/>
</dbReference>
<dbReference type="PROSITE" id="PS50893">
    <property type="entry name" value="ABC_TRANSPORTER_2"/>
    <property type="match status" value="1"/>
</dbReference>
<dbReference type="PANTHER" id="PTHR24220:SF685">
    <property type="entry name" value="ABC TRANSPORTER RELATED"/>
    <property type="match status" value="1"/>
</dbReference>
<dbReference type="PANTHER" id="PTHR24220">
    <property type="entry name" value="IMPORT ATP-BINDING PROTEIN"/>
    <property type="match status" value="1"/>
</dbReference>
<evidence type="ECO:0000259" key="4">
    <source>
        <dbReference type="PROSITE" id="PS50893"/>
    </source>
</evidence>
<dbReference type="CDD" id="cd03255">
    <property type="entry name" value="ABC_MJ0796_LolCDE_FtsE"/>
    <property type="match status" value="1"/>
</dbReference>
<reference evidence="5 6" key="1">
    <citation type="submission" date="2021-03" db="EMBL/GenBank/DDBJ databases">
        <title>Sequencing the genomes of 1000 actinobacteria strains.</title>
        <authorList>
            <person name="Klenk H.-P."/>
        </authorList>
    </citation>
    <scope>NUCLEOTIDE SEQUENCE [LARGE SCALE GENOMIC DNA]</scope>
    <source>
        <strain evidence="5 6">DSM 45256</strain>
    </source>
</reference>
<dbReference type="InterPro" id="IPR017871">
    <property type="entry name" value="ABC_transporter-like_CS"/>
</dbReference>
<dbReference type="Pfam" id="PF00005">
    <property type="entry name" value="ABC_tran"/>
    <property type="match status" value="1"/>
</dbReference>
<accession>A0ABS4VZQ7</accession>
<name>A0ABS4VZQ7_9PSEU</name>
<evidence type="ECO:0000256" key="3">
    <source>
        <dbReference type="ARBA" id="ARBA00022840"/>
    </source>
</evidence>
<dbReference type="GO" id="GO:0005524">
    <property type="term" value="F:ATP binding"/>
    <property type="evidence" value="ECO:0007669"/>
    <property type="project" value="UniProtKB-KW"/>
</dbReference>
<proteinExistence type="predicted"/>
<dbReference type="InterPro" id="IPR017911">
    <property type="entry name" value="MacB-like_ATP-bd"/>
</dbReference>
<protein>
    <submittedName>
        <fullName evidence="5">ABC transport system ATP-binding protein</fullName>
    </submittedName>
</protein>
<keyword evidence="3 5" id="KW-0067">ATP-binding</keyword>
<dbReference type="Proteomes" id="UP001519295">
    <property type="component" value="Unassembled WGS sequence"/>
</dbReference>
<keyword evidence="6" id="KW-1185">Reference proteome</keyword>
<keyword evidence="2" id="KW-0547">Nucleotide-binding</keyword>
<evidence type="ECO:0000256" key="1">
    <source>
        <dbReference type="ARBA" id="ARBA00022448"/>
    </source>
</evidence>
<dbReference type="InterPro" id="IPR027417">
    <property type="entry name" value="P-loop_NTPase"/>
</dbReference>
<evidence type="ECO:0000256" key="2">
    <source>
        <dbReference type="ARBA" id="ARBA00022741"/>
    </source>
</evidence>
<dbReference type="EMBL" id="JAGINU010000001">
    <property type="protein sequence ID" value="MBP2369266.1"/>
    <property type="molecule type" value="Genomic_DNA"/>
</dbReference>
<dbReference type="Gene3D" id="3.40.50.300">
    <property type="entry name" value="P-loop containing nucleotide triphosphate hydrolases"/>
    <property type="match status" value="1"/>
</dbReference>
<organism evidence="5 6">
    <name type="scientific">Pseudonocardia parietis</name>
    <dbReference type="NCBI Taxonomy" id="570936"/>
    <lineage>
        <taxon>Bacteria</taxon>
        <taxon>Bacillati</taxon>
        <taxon>Actinomycetota</taxon>
        <taxon>Actinomycetes</taxon>
        <taxon>Pseudonocardiales</taxon>
        <taxon>Pseudonocardiaceae</taxon>
        <taxon>Pseudonocardia</taxon>
    </lineage>
</organism>
<evidence type="ECO:0000313" key="6">
    <source>
        <dbReference type="Proteomes" id="UP001519295"/>
    </source>
</evidence>
<keyword evidence="1" id="KW-0813">Transport</keyword>
<feature type="domain" description="ABC transporter" evidence="4">
    <location>
        <begin position="21"/>
        <end position="259"/>
    </location>
</feature>
<dbReference type="SMART" id="SM00382">
    <property type="entry name" value="AAA"/>
    <property type="match status" value="1"/>
</dbReference>
<dbReference type="InterPro" id="IPR003439">
    <property type="entry name" value="ABC_transporter-like_ATP-bd"/>
</dbReference>
<evidence type="ECO:0000313" key="5">
    <source>
        <dbReference type="EMBL" id="MBP2369266.1"/>
    </source>
</evidence>
<comment type="caution">
    <text evidence="5">The sequence shown here is derived from an EMBL/GenBank/DDBJ whole genome shotgun (WGS) entry which is preliminary data.</text>
</comment>
<dbReference type="SUPFAM" id="SSF52540">
    <property type="entry name" value="P-loop containing nucleoside triphosphate hydrolases"/>
    <property type="match status" value="1"/>
</dbReference>
<dbReference type="PROSITE" id="PS00211">
    <property type="entry name" value="ABC_TRANSPORTER_1"/>
    <property type="match status" value="1"/>
</dbReference>
<sequence>MRCTTRPDTAPTTGDHRAPLLELVDLRHVHRPRGAPPVRALDGISLRLHPGSLTAVMGPSGSGKSTLLHCAAGLDTPESGRVLLGDVDLGSLSERRRTLLRRERIGIVFQAFNLVASLTAAQNVALPARLARRRVPASAVTAALDEVGLADRAGHRPAQLSGGQQQRVAIARALFTRPGVLFADEPTGALDSASSAEVLQLLRRCTRAGGTATLMVTHDPAAASWADEVVVLCDGRVHDRFGVPGPPGDPEAATVIARRLTAPGGAR</sequence>